<sequence>MRYSIFFFFFAPAAVLGKSGGDPQAGPFYYTRNGVADPSGTCKGMGLNSFACESFAKNNAPPFAGDSTTKKGCDKPELSGFPVGRDVKGFVASSKDTIPVGPDQIGNSFTAWIGCA</sequence>
<keyword evidence="1" id="KW-0732">Signal</keyword>
<dbReference type="AlphaFoldDB" id="A0AAD9H699"/>
<gene>
    <name evidence="2" type="ORF">LX32DRAFT_710935</name>
</gene>
<keyword evidence="3" id="KW-1185">Reference proteome</keyword>
<proteinExistence type="predicted"/>
<name>A0AAD9H699_9PEZI</name>
<evidence type="ECO:0000313" key="2">
    <source>
        <dbReference type="EMBL" id="KAK2022132.1"/>
    </source>
</evidence>
<dbReference type="Pfam" id="PF19951">
    <property type="entry name" value="DUF6413"/>
    <property type="match status" value="1"/>
</dbReference>
<evidence type="ECO:0000256" key="1">
    <source>
        <dbReference type="SAM" id="SignalP"/>
    </source>
</evidence>
<organism evidence="2 3">
    <name type="scientific">Colletotrichum zoysiae</name>
    <dbReference type="NCBI Taxonomy" id="1216348"/>
    <lineage>
        <taxon>Eukaryota</taxon>
        <taxon>Fungi</taxon>
        <taxon>Dikarya</taxon>
        <taxon>Ascomycota</taxon>
        <taxon>Pezizomycotina</taxon>
        <taxon>Sordariomycetes</taxon>
        <taxon>Hypocreomycetidae</taxon>
        <taxon>Glomerellales</taxon>
        <taxon>Glomerellaceae</taxon>
        <taxon>Colletotrichum</taxon>
        <taxon>Colletotrichum graminicola species complex</taxon>
    </lineage>
</organism>
<feature type="signal peptide" evidence="1">
    <location>
        <begin position="1"/>
        <end position="17"/>
    </location>
</feature>
<comment type="caution">
    <text evidence="2">The sequence shown here is derived from an EMBL/GenBank/DDBJ whole genome shotgun (WGS) entry which is preliminary data.</text>
</comment>
<protein>
    <submittedName>
        <fullName evidence="2">Uncharacterized protein</fullName>
    </submittedName>
</protein>
<feature type="chain" id="PRO_5042031260" evidence="1">
    <location>
        <begin position="18"/>
        <end position="116"/>
    </location>
</feature>
<evidence type="ECO:0000313" key="3">
    <source>
        <dbReference type="Proteomes" id="UP001232148"/>
    </source>
</evidence>
<dbReference type="InterPro" id="IPR045634">
    <property type="entry name" value="DUF6413"/>
</dbReference>
<reference evidence="2" key="1">
    <citation type="submission" date="2021-06" db="EMBL/GenBank/DDBJ databases">
        <title>Comparative genomics, transcriptomics and evolutionary studies reveal genomic signatures of adaptation to plant cell wall in hemibiotrophic fungi.</title>
        <authorList>
            <consortium name="DOE Joint Genome Institute"/>
            <person name="Baroncelli R."/>
            <person name="Diaz J.F."/>
            <person name="Benocci T."/>
            <person name="Peng M."/>
            <person name="Battaglia E."/>
            <person name="Haridas S."/>
            <person name="Andreopoulos W."/>
            <person name="Labutti K."/>
            <person name="Pangilinan J."/>
            <person name="Floch G.L."/>
            <person name="Makela M.R."/>
            <person name="Henrissat B."/>
            <person name="Grigoriev I.V."/>
            <person name="Crouch J.A."/>
            <person name="De Vries R.P."/>
            <person name="Sukno S.A."/>
            <person name="Thon M.R."/>
        </authorList>
    </citation>
    <scope>NUCLEOTIDE SEQUENCE</scope>
    <source>
        <strain evidence="2">MAFF235873</strain>
    </source>
</reference>
<dbReference type="Proteomes" id="UP001232148">
    <property type="component" value="Unassembled WGS sequence"/>
</dbReference>
<accession>A0AAD9H699</accession>
<dbReference type="EMBL" id="MU843058">
    <property type="protein sequence ID" value="KAK2022132.1"/>
    <property type="molecule type" value="Genomic_DNA"/>
</dbReference>